<feature type="region of interest" description="Disordered" evidence="1">
    <location>
        <begin position="23"/>
        <end position="56"/>
    </location>
</feature>
<dbReference type="AlphaFoldDB" id="A0AAE8SSG8"/>
<gene>
    <name evidence="3" type="ORF">DNG_02293</name>
</gene>
<evidence type="ECO:0000256" key="2">
    <source>
        <dbReference type="SAM" id="SignalP"/>
    </source>
</evidence>
<dbReference type="EMBL" id="ONZQ02000002">
    <property type="protein sequence ID" value="SPN99256.1"/>
    <property type="molecule type" value="Genomic_DNA"/>
</dbReference>
<comment type="caution">
    <text evidence="3">The sequence shown here is derived from an EMBL/GenBank/DDBJ whole genome shotgun (WGS) entry which is preliminary data.</text>
</comment>
<name>A0AAE8SSG8_9PEZI</name>
<organism evidence="3 4">
    <name type="scientific">Cephalotrichum gorgonifer</name>
    <dbReference type="NCBI Taxonomy" id="2041049"/>
    <lineage>
        <taxon>Eukaryota</taxon>
        <taxon>Fungi</taxon>
        <taxon>Dikarya</taxon>
        <taxon>Ascomycota</taxon>
        <taxon>Pezizomycotina</taxon>
        <taxon>Sordariomycetes</taxon>
        <taxon>Hypocreomycetidae</taxon>
        <taxon>Microascales</taxon>
        <taxon>Microascaceae</taxon>
        <taxon>Cephalotrichum</taxon>
    </lineage>
</organism>
<evidence type="ECO:0000313" key="4">
    <source>
        <dbReference type="Proteomes" id="UP001187682"/>
    </source>
</evidence>
<accession>A0AAE8SSG8</accession>
<keyword evidence="4" id="KW-1185">Reference proteome</keyword>
<protein>
    <submittedName>
        <fullName evidence="3">Uncharacterized protein</fullName>
    </submittedName>
</protein>
<feature type="signal peptide" evidence="2">
    <location>
        <begin position="1"/>
        <end position="20"/>
    </location>
</feature>
<evidence type="ECO:0000313" key="3">
    <source>
        <dbReference type="EMBL" id="SPN99256.1"/>
    </source>
</evidence>
<evidence type="ECO:0000256" key="1">
    <source>
        <dbReference type="SAM" id="MobiDB-lite"/>
    </source>
</evidence>
<dbReference type="Proteomes" id="UP001187682">
    <property type="component" value="Unassembled WGS sequence"/>
</dbReference>
<sequence>MVFLTLYLLQACSSPDLSEAGIGRARSNGASPSANHDGCDVEKGSSCDTPDSADMGGELEETYEWGTVDTITIDIDEQDMPNLPYAGDGNRRNIFGHTTFRVSREWPNFIDPPVGVSNPRYSTAYRIAADIFGSLHLMAGSNYEYASVGKLLYANVGKINILVNGVVYESIDVNIYLRLLRGE</sequence>
<keyword evidence="2" id="KW-0732">Signal</keyword>
<proteinExistence type="predicted"/>
<reference evidence="3" key="1">
    <citation type="submission" date="2018-03" db="EMBL/GenBank/DDBJ databases">
        <authorList>
            <person name="Guldener U."/>
        </authorList>
    </citation>
    <scope>NUCLEOTIDE SEQUENCE</scope>
</reference>
<feature type="chain" id="PRO_5042256029" evidence="2">
    <location>
        <begin position="21"/>
        <end position="183"/>
    </location>
</feature>